<evidence type="ECO:0000313" key="1">
    <source>
        <dbReference type="EMBL" id="UNI15366.1"/>
    </source>
</evidence>
<dbReference type="GeneID" id="72063864"/>
<reference evidence="1" key="1">
    <citation type="submission" date="2021-11" db="EMBL/GenBank/DDBJ databases">
        <title>Purpureocillium_takamizusanense_genome.</title>
        <authorList>
            <person name="Nguyen N.-H."/>
        </authorList>
    </citation>
    <scope>NUCLEOTIDE SEQUENCE</scope>
    <source>
        <strain evidence="1">PT3</strain>
    </source>
</reference>
<evidence type="ECO:0000313" key="2">
    <source>
        <dbReference type="Proteomes" id="UP000829364"/>
    </source>
</evidence>
<dbReference type="OrthoDB" id="5237031at2759"/>
<accession>A0A9Q8V8B0</accession>
<protein>
    <submittedName>
        <fullName evidence="1">Uncharacterized protein</fullName>
    </submittedName>
</protein>
<dbReference type="KEGG" id="ptkz:JDV02_001903"/>
<gene>
    <name evidence="1" type="ORF">JDV02_001903</name>
</gene>
<dbReference type="Proteomes" id="UP000829364">
    <property type="component" value="Chromosome 2"/>
</dbReference>
<organism evidence="1 2">
    <name type="scientific">Purpureocillium takamizusanense</name>
    <dbReference type="NCBI Taxonomy" id="2060973"/>
    <lineage>
        <taxon>Eukaryota</taxon>
        <taxon>Fungi</taxon>
        <taxon>Dikarya</taxon>
        <taxon>Ascomycota</taxon>
        <taxon>Pezizomycotina</taxon>
        <taxon>Sordariomycetes</taxon>
        <taxon>Hypocreomycetidae</taxon>
        <taxon>Hypocreales</taxon>
        <taxon>Ophiocordycipitaceae</taxon>
        <taxon>Purpureocillium</taxon>
    </lineage>
</organism>
<keyword evidence="2" id="KW-1185">Reference proteome</keyword>
<proteinExistence type="predicted"/>
<name>A0A9Q8V8B0_9HYPO</name>
<dbReference type="EMBL" id="CP086355">
    <property type="protein sequence ID" value="UNI15366.1"/>
    <property type="molecule type" value="Genomic_DNA"/>
</dbReference>
<dbReference type="RefSeq" id="XP_047838847.1">
    <property type="nucleotide sequence ID" value="XM_047982877.1"/>
</dbReference>
<sequence length="174" mass="20180">MSYIDILEEHPYNAVYNLENRSSTDKRWARDYAPIKADPSRLHTIMDASGILVPDWSFFVPALSDDTIRRQEVSLRTNNMRRWVLDSEEDGAGYFLVEIVSPVLSKFVNFPGIIYRSFGSQNGVIVDCAFEWDGRRIAIGEYKRNLIDARAWYTSDFDKLPSQNKLTRELRGYV</sequence>
<dbReference type="AlphaFoldDB" id="A0A9Q8V8B0"/>